<reference evidence="1" key="1">
    <citation type="submission" date="2019-08" db="EMBL/GenBank/DDBJ databases">
        <authorList>
            <person name="Kucharzyk K."/>
            <person name="Murdoch R.W."/>
            <person name="Higgins S."/>
            <person name="Loffler F."/>
        </authorList>
    </citation>
    <scope>NUCLEOTIDE SEQUENCE</scope>
</reference>
<protein>
    <submittedName>
        <fullName evidence="1">Uncharacterized protein</fullName>
    </submittedName>
</protein>
<comment type="caution">
    <text evidence="1">The sequence shown here is derived from an EMBL/GenBank/DDBJ whole genome shotgun (WGS) entry which is preliminary data.</text>
</comment>
<accession>A0A645DQV5</accession>
<name>A0A645DQV5_9ZZZZ</name>
<dbReference type="EMBL" id="VSSQ01038006">
    <property type="protein sequence ID" value="MPM90862.1"/>
    <property type="molecule type" value="Genomic_DNA"/>
</dbReference>
<evidence type="ECO:0000313" key="1">
    <source>
        <dbReference type="EMBL" id="MPM90862.1"/>
    </source>
</evidence>
<sequence>MVGFWNEDNVRFREFKKRFLQLNPKGKVKYLHLGHESSSSIIYLFTQRASEEKAIFSIDYAANHIVASYLSIYNMKNDNSFIVYNCDNNGFEFPNLPVIESIAPSLITHGEKLSLKLLKKIKSGEWDLPLQEKI</sequence>
<proteinExistence type="predicted"/>
<organism evidence="1">
    <name type="scientific">bioreactor metagenome</name>
    <dbReference type="NCBI Taxonomy" id="1076179"/>
    <lineage>
        <taxon>unclassified sequences</taxon>
        <taxon>metagenomes</taxon>
        <taxon>ecological metagenomes</taxon>
    </lineage>
</organism>
<gene>
    <name evidence="1" type="ORF">SDC9_137985</name>
</gene>
<dbReference type="AlphaFoldDB" id="A0A645DQV5"/>